<protein>
    <submittedName>
        <fullName evidence="1">Uncharacterized protein</fullName>
    </submittedName>
</protein>
<name>A0ABP6S912_9ACTN</name>
<dbReference type="EMBL" id="BAAAYL010000001">
    <property type="protein sequence ID" value="GAA3371139.1"/>
    <property type="molecule type" value="Genomic_DNA"/>
</dbReference>
<organism evidence="1 2">
    <name type="scientific">Streptomyces sannanensis</name>
    <dbReference type="NCBI Taxonomy" id="285536"/>
    <lineage>
        <taxon>Bacteria</taxon>
        <taxon>Bacillati</taxon>
        <taxon>Actinomycetota</taxon>
        <taxon>Actinomycetes</taxon>
        <taxon>Kitasatosporales</taxon>
        <taxon>Streptomycetaceae</taxon>
        <taxon>Streptomyces</taxon>
    </lineage>
</organism>
<reference evidence="2" key="1">
    <citation type="journal article" date="2019" name="Int. J. Syst. Evol. Microbiol.">
        <title>The Global Catalogue of Microorganisms (GCM) 10K type strain sequencing project: providing services to taxonomists for standard genome sequencing and annotation.</title>
        <authorList>
            <consortium name="The Broad Institute Genomics Platform"/>
            <consortium name="The Broad Institute Genome Sequencing Center for Infectious Disease"/>
            <person name="Wu L."/>
            <person name="Ma J."/>
        </authorList>
    </citation>
    <scope>NUCLEOTIDE SEQUENCE [LARGE SCALE GENOMIC DNA]</scope>
    <source>
        <strain evidence="2">JCM 9651</strain>
    </source>
</reference>
<gene>
    <name evidence="1" type="ORF">GCM10020367_20600</name>
</gene>
<dbReference type="Proteomes" id="UP001499990">
    <property type="component" value="Unassembled WGS sequence"/>
</dbReference>
<evidence type="ECO:0000313" key="1">
    <source>
        <dbReference type="EMBL" id="GAA3371139.1"/>
    </source>
</evidence>
<sequence>MTNEPIPPAATDQADTPQRTFLAIVHVIAVETGGKLDCCDTDTAHAWVTATHWLPRRAYLTGAAPFAAVAGCEPTGLVDRFFTAQLPADPPGDTDTNGERLEWPELEECPPLPDDWMGGSR</sequence>
<comment type="caution">
    <text evidence="1">The sequence shown here is derived from an EMBL/GenBank/DDBJ whole genome shotgun (WGS) entry which is preliminary data.</text>
</comment>
<evidence type="ECO:0000313" key="2">
    <source>
        <dbReference type="Proteomes" id="UP001499990"/>
    </source>
</evidence>
<dbReference type="RefSeq" id="WP_345035969.1">
    <property type="nucleotide sequence ID" value="NZ_BAAAYL010000001.1"/>
</dbReference>
<accession>A0ABP6S912</accession>
<keyword evidence="2" id="KW-1185">Reference proteome</keyword>
<proteinExistence type="predicted"/>